<gene>
    <name evidence="2" type="ORF">GCM10007898_35570</name>
</gene>
<dbReference type="Proteomes" id="UP001156627">
    <property type="component" value="Unassembled WGS sequence"/>
</dbReference>
<accession>A0ABQ5XF85</accession>
<organism evidence="2 3">
    <name type="scientific">Dyella flagellata</name>
    <dbReference type="NCBI Taxonomy" id="1867833"/>
    <lineage>
        <taxon>Bacteria</taxon>
        <taxon>Pseudomonadati</taxon>
        <taxon>Pseudomonadota</taxon>
        <taxon>Gammaproteobacteria</taxon>
        <taxon>Lysobacterales</taxon>
        <taxon>Rhodanobacteraceae</taxon>
        <taxon>Dyella</taxon>
    </lineage>
</organism>
<proteinExistence type="predicted"/>
<name>A0ABQ5XF85_9GAMM</name>
<evidence type="ECO:0000256" key="1">
    <source>
        <dbReference type="SAM" id="MobiDB-lite"/>
    </source>
</evidence>
<protein>
    <recommendedName>
        <fullName evidence="4">Amine oxidase domain-containing protein</fullName>
    </recommendedName>
</protein>
<dbReference type="RefSeq" id="WP_284333414.1">
    <property type="nucleotide sequence ID" value="NZ_BSOA01000044.1"/>
</dbReference>
<keyword evidence="3" id="KW-1185">Reference proteome</keyword>
<sequence length="701" mass="78512">MTQKTYSIFGAGAAGLYTAWRLLNGQCKKSKLASKQLKKGDVLELYDWGRYDFSKRHQGTRAAGARVCTWHYNNDKTDSYVELGGMRYSYWNSAPTKEFPDPNNGLAPGHRVVSAVISMLGLEKYSVPFNVTNNQLFYLRSRNFYLNNIGSNTPAPYTVNNFGASTTPDQGFTTVQDLATTKPWDQFTRRDWCRFYQNGRITAQLPAASVFQQGDYLKDIGYWNLLYDQLGAEGFDYAADGNGYSSNVINTHAGVSFNINNEFAPGSQYRTLSIGYSGMFNGLFDEIVKLAKAKGVEFRYHPDTRLHSILWKAGKALFTYAERSNPNIAAGSREADAAWMAMPRAAIDLVAQATRFRAPAQGEVDVLNHEKVNLYLESTIMQPSYKVGMFFDQPWWAPDIASPAPYPAQIVGYTITPQTIAALRTLKFPAATMKAIQTLIDVPYTSVEEMVGAIENITEQALSIAQTKQLAVVSRNNTIGPSVSNSPIRMVVYFGNNAIEPKRKPIYGILASYDDEDNTAFWQELELGPKHQREIPISQDTQPLEGPRKVPKRMVKMLRKMLAELHFGPNSDYTAVPEPLEAAYMDWSLPPFNAGYHEWAPHFDVGDVQRKIRKPSQLIQGADADIFIVGEAYSNDQAWVEGAYCTSESVLNDFFGIEPIIDDREYPFICPEAASDETSEELEKLLRKAGPRRDAEESEAV</sequence>
<reference evidence="3" key="1">
    <citation type="journal article" date="2019" name="Int. J. Syst. Evol. Microbiol.">
        <title>The Global Catalogue of Microorganisms (GCM) 10K type strain sequencing project: providing services to taxonomists for standard genome sequencing and annotation.</title>
        <authorList>
            <consortium name="The Broad Institute Genomics Platform"/>
            <consortium name="The Broad Institute Genome Sequencing Center for Infectious Disease"/>
            <person name="Wu L."/>
            <person name="Ma J."/>
        </authorList>
    </citation>
    <scope>NUCLEOTIDE SEQUENCE [LARGE SCALE GENOMIC DNA]</scope>
    <source>
        <strain evidence="3">NBRC 111981</strain>
    </source>
</reference>
<dbReference type="Gene3D" id="3.90.660.10">
    <property type="match status" value="1"/>
</dbReference>
<dbReference type="EMBL" id="BSOA01000044">
    <property type="protein sequence ID" value="GLQ89982.1"/>
    <property type="molecule type" value="Genomic_DNA"/>
</dbReference>
<evidence type="ECO:0000313" key="3">
    <source>
        <dbReference type="Proteomes" id="UP001156627"/>
    </source>
</evidence>
<feature type="compositionally biased region" description="Basic and acidic residues" evidence="1">
    <location>
        <begin position="681"/>
        <end position="695"/>
    </location>
</feature>
<evidence type="ECO:0000313" key="2">
    <source>
        <dbReference type="EMBL" id="GLQ89982.1"/>
    </source>
</evidence>
<evidence type="ECO:0008006" key="4">
    <source>
        <dbReference type="Google" id="ProtNLM"/>
    </source>
</evidence>
<comment type="caution">
    <text evidence="2">The sequence shown here is derived from an EMBL/GenBank/DDBJ whole genome shotgun (WGS) entry which is preliminary data.</text>
</comment>
<feature type="region of interest" description="Disordered" evidence="1">
    <location>
        <begin position="680"/>
        <end position="701"/>
    </location>
</feature>